<gene>
    <name evidence="2" type="ORF">VP01_811g5</name>
</gene>
<dbReference type="Pfam" id="PF08695">
    <property type="entry name" value="Coa1"/>
    <property type="match status" value="1"/>
</dbReference>
<keyword evidence="3" id="KW-1185">Reference proteome</keyword>
<evidence type="ECO:0000313" key="3">
    <source>
        <dbReference type="Proteomes" id="UP000037035"/>
    </source>
</evidence>
<dbReference type="InterPro" id="IPR014807">
    <property type="entry name" value="Coa1"/>
</dbReference>
<dbReference type="PANTHER" id="PTHR28523">
    <property type="entry name" value="CYTOCHROME C OXIDASE ASSEMBLY FACTOR 1"/>
    <property type="match status" value="1"/>
</dbReference>
<sequence length="99" mass="10923">MQGSVDVAFRICGSEGSGKVYFTSVRRDRGSEFEILRWKLIRDDGMILDLVNEEAQDRPVVMMTDGDTDDVAIGSLRARRNSATSAPPEPSHSPAIRLV</sequence>
<evidence type="ECO:0000313" key="2">
    <source>
        <dbReference type="EMBL" id="KNZ45434.1"/>
    </source>
</evidence>
<name>A0A0L6UA62_9BASI</name>
<dbReference type="Proteomes" id="UP000037035">
    <property type="component" value="Unassembled WGS sequence"/>
</dbReference>
<feature type="region of interest" description="Disordered" evidence="1">
    <location>
        <begin position="78"/>
        <end position="99"/>
    </location>
</feature>
<dbReference type="VEuPathDB" id="FungiDB:VP01_811g5"/>
<dbReference type="PANTHER" id="PTHR28523:SF1">
    <property type="entry name" value="CYTOCHROME C OXIDASE ASSEMBLY FACTOR 1"/>
    <property type="match status" value="1"/>
</dbReference>
<dbReference type="OrthoDB" id="2100652at2759"/>
<dbReference type="InterPro" id="IPR042432">
    <property type="entry name" value="Coa1_fungi"/>
</dbReference>
<proteinExistence type="predicted"/>
<dbReference type="GO" id="GO:0033617">
    <property type="term" value="P:mitochondrial respiratory chain complex IV assembly"/>
    <property type="evidence" value="ECO:0007669"/>
    <property type="project" value="InterPro"/>
</dbReference>
<organism evidence="2 3">
    <name type="scientific">Puccinia sorghi</name>
    <dbReference type="NCBI Taxonomy" id="27349"/>
    <lineage>
        <taxon>Eukaryota</taxon>
        <taxon>Fungi</taxon>
        <taxon>Dikarya</taxon>
        <taxon>Basidiomycota</taxon>
        <taxon>Pucciniomycotina</taxon>
        <taxon>Pucciniomycetes</taxon>
        <taxon>Pucciniales</taxon>
        <taxon>Pucciniaceae</taxon>
        <taxon>Puccinia</taxon>
    </lineage>
</organism>
<dbReference type="AlphaFoldDB" id="A0A0L6UA62"/>
<dbReference type="STRING" id="27349.A0A0L6UA62"/>
<accession>A0A0L6UA62</accession>
<comment type="caution">
    <text evidence="2">The sequence shown here is derived from an EMBL/GenBank/DDBJ whole genome shotgun (WGS) entry which is preliminary data.</text>
</comment>
<evidence type="ECO:0000256" key="1">
    <source>
        <dbReference type="SAM" id="MobiDB-lite"/>
    </source>
</evidence>
<dbReference type="GO" id="GO:0005743">
    <property type="term" value="C:mitochondrial inner membrane"/>
    <property type="evidence" value="ECO:0007669"/>
    <property type="project" value="TreeGrafter"/>
</dbReference>
<reference evidence="2 3" key="1">
    <citation type="submission" date="2015-08" db="EMBL/GenBank/DDBJ databases">
        <title>Next Generation Sequencing and Analysis of the Genome of Puccinia sorghi L Schw, the Causal Agent of Maize Common Rust.</title>
        <authorList>
            <person name="Rochi L."/>
            <person name="Burguener G."/>
            <person name="Darino M."/>
            <person name="Turjanski A."/>
            <person name="Kreff E."/>
            <person name="Dieguez M.J."/>
            <person name="Sacco F."/>
        </authorList>
    </citation>
    <scope>NUCLEOTIDE SEQUENCE [LARGE SCALE GENOMIC DNA]</scope>
    <source>
        <strain evidence="2 3">RO10H11247</strain>
    </source>
</reference>
<protein>
    <submittedName>
        <fullName evidence="2">Uncharacterized protein</fullName>
    </submittedName>
</protein>
<dbReference type="EMBL" id="LAVV01013627">
    <property type="protein sequence ID" value="KNZ45434.1"/>
    <property type="molecule type" value="Genomic_DNA"/>
</dbReference>